<dbReference type="GO" id="GO:0005829">
    <property type="term" value="C:cytosol"/>
    <property type="evidence" value="ECO:0007669"/>
    <property type="project" value="TreeGrafter"/>
</dbReference>
<sequence length="235" mass="27244">MEQQIQDIKNLSSGHICMGGSHYLNAYILPEILAQFSKKNSGIELELVEHSAATLSAMLSAHELDLTFSCNEEFMEDFEKYPAFTDYILLAVQEDQEINKAMEKFALTPEDISNGRHLLETCPSVSLEQFREMEYILLSEGNNLHERSMRMFHEAGYEPDVIMENAQLVTAYHLTEHFPAATFVSDRLVRNSQARLKYYKLNYECAEREFYILLPKQNYIPVAVKAFIDYFRENI</sequence>
<dbReference type="RefSeq" id="WP_155204916.1">
    <property type="nucleotide sequence ID" value="NZ_WNAF01000010.1"/>
</dbReference>
<evidence type="ECO:0000313" key="2">
    <source>
        <dbReference type="EMBL" id="MTR77572.1"/>
    </source>
</evidence>
<proteinExistence type="predicted"/>
<gene>
    <name evidence="2" type="ORF">GMD21_12995</name>
</gene>
<name>A0A844KGD6_9FIRM</name>
<dbReference type="CDD" id="cd05466">
    <property type="entry name" value="PBP2_LTTR_substrate"/>
    <property type="match status" value="1"/>
</dbReference>
<feature type="domain" description="LysR substrate-binding" evidence="1">
    <location>
        <begin position="11"/>
        <end position="234"/>
    </location>
</feature>
<reference evidence="2 3" key="1">
    <citation type="journal article" date="2019" name="Nat. Med.">
        <title>A library of human gut bacterial isolates paired with longitudinal multiomics data enables mechanistic microbiome research.</title>
        <authorList>
            <person name="Poyet M."/>
            <person name="Groussin M."/>
            <person name="Gibbons S.M."/>
            <person name="Avila-Pacheco J."/>
            <person name="Jiang X."/>
            <person name="Kearney S.M."/>
            <person name="Perrotta A.R."/>
            <person name="Berdy B."/>
            <person name="Zhao S."/>
            <person name="Lieberman T.D."/>
            <person name="Swanson P.K."/>
            <person name="Smith M."/>
            <person name="Roesemann S."/>
            <person name="Alexander J.E."/>
            <person name="Rich S.A."/>
            <person name="Livny J."/>
            <person name="Vlamakis H."/>
            <person name="Clish C."/>
            <person name="Bullock K."/>
            <person name="Deik A."/>
            <person name="Scott J."/>
            <person name="Pierce K.A."/>
            <person name="Xavier R.J."/>
            <person name="Alm E.J."/>
        </authorList>
    </citation>
    <scope>NUCLEOTIDE SEQUENCE [LARGE SCALE GENOMIC DNA]</scope>
    <source>
        <strain evidence="2 3">BIOML-A1</strain>
    </source>
</reference>
<accession>A0A844KGD6</accession>
<keyword evidence="3" id="KW-1185">Reference proteome</keyword>
<dbReference type="Pfam" id="PF03466">
    <property type="entry name" value="LysR_substrate"/>
    <property type="match status" value="1"/>
</dbReference>
<dbReference type="InterPro" id="IPR005119">
    <property type="entry name" value="LysR_subst-bd"/>
</dbReference>
<dbReference type="Proteomes" id="UP000448177">
    <property type="component" value="Unassembled WGS sequence"/>
</dbReference>
<evidence type="ECO:0000259" key="1">
    <source>
        <dbReference type="Pfam" id="PF03466"/>
    </source>
</evidence>
<dbReference type="PANTHER" id="PTHR30419:SF8">
    <property type="entry name" value="NITROGEN ASSIMILATION TRANSCRIPTIONAL ACTIVATOR-RELATED"/>
    <property type="match status" value="1"/>
</dbReference>
<dbReference type="PANTHER" id="PTHR30419">
    <property type="entry name" value="HTH-TYPE TRANSCRIPTIONAL REGULATOR YBHD"/>
    <property type="match status" value="1"/>
</dbReference>
<dbReference type="Gene3D" id="3.40.190.290">
    <property type="match status" value="1"/>
</dbReference>
<organism evidence="2 3">
    <name type="scientific">Mediterraneibacter faecis</name>
    <dbReference type="NCBI Taxonomy" id="592978"/>
    <lineage>
        <taxon>Bacteria</taxon>
        <taxon>Bacillati</taxon>
        <taxon>Bacillota</taxon>
        <taxon>Clostridia</taxon>
        <taxon>Lachnospirales</taxon>
        <taxon>Lachnospiraceae</taxon>
        <taxon>Mediterraneibacter</taxon>
    </lineage>
</organism>
<dbReference type="EMBL" id="WNAF01000010">
    <property type="protein sequence ID" value="MTR77572.1"/>
    <property type="molecule type" value="Genomic_DNA"/>
</dbReference>
<comment type="caution">
    <text evidence="2">The sequence shown here is derived from an EMBL/GenBank/DDBJ whole genome shotgun (WGS) entry which is preliminary data.</text>
</comment>
<dbReference type="GO" id="GO:0006355">
    <property type="term" value="P:regulation of DNA-templated transcription"/>
    <property type="evidence" value="ECO:0007669"/>
    <property type="project" value="TreeGrafter"/>
</dbReference>
<evidence type="ECO:0000313" key="3">
    <source>
        <dbReference type="Proteomes" id="UP000448177"/>
    </source>
</evidence>
<protein>
    <recommendedName>
        <fullName evidence="1">LysR substrate-binding domain-containing protein</fullName>
    </recommendedName>
</protein>
<dbReference type="InterPro" id="IPR050950">
    <property type="entry name" value="HTH-type_LysR_regulators"/>
</dbReference>
<dbReference type="AlphaFoldDB" id="A0A844KGD6"/>
<dbReference type="SUPFAM" id="SSF53850">
    <property type="entry name" value="Periplasmic binding protein-like II"/>
    <property type="match status" value="1"/>
</dbReference>